<dbReference type="CDD" id="cd00093">
    <property type="entry name" value="HTH_XRE"/>
    <property type="match status" value="1"/>
</dbReference>
<dbReference type="EMBL" id="JAFEJS010000019">
    <property type="protein sequence ID" value="MBT1173875.1"/>
    <property type="molecule type" value="Genomic_DNA"/>
</dbReference>
<dbReference type="Proteomes" id="UP000773064">
    <property type="component" value="Unassembled WGS sequence"/>
</dbReference>
<name>A0ABS5USG1_9BIFI</name>
<dbReference type="SUPFAM" id="SSF47413">
    <property type="entry name" value="lambda repressor-like DNA-binding domains"/>
    <property type="match status" value="1"/>
</dbReference>
<feature type="domain" description="HTH cro/C1-type" evidence="1">
    <location>
        <begin position="16"/>
        <end position="70"/>
    </location>
</feature>
<evidence type="ECO:0000259" key="1">
    <source>
        <dbReference type="PROSITE" id="PS50943"/>
    </source>
</evidence>
<keyword evidence="3" id="KW-1185">Reference proteome</keyword>
<organism evidence="2 3">
    <name type="scientific">Bifidobacterium santillanense</name>
    <dbReference type="NCBI Taxonomy" id="2809028"/>
    <lineage>
        <taxon>Bacteria</taxon>
        <taxon>Bacillati</taxon>
        <taxon>Actinomycetota</taxon>
        <taxon>Actinomycetes</taxon>
        <taxon>Bifidobacteriales</taxon>
        <taxon>Bifidobacteriaceae</taxon>
        <taxon>Bifidobacterium</taxon>
    </lineage>
</organism>
<reference evidence="2 3" key="1">
    <citation type="journal article" date="2021" name="Environ. Microbiol.">
        <title>Genetic insights into the dark matter of the mammalian gut microbiota through targeted genome reconstruction.</title>
        <authorList>
            <person name="Lugli G.A."/>
            <person name="Alessandri G."/>
            <person name="Milani C."/>
            <person name="Viappiani A."/>
            <person name="Fontana F."/>
            <person name="Tarracchini C."/>
            <person name="Mancabelli L."/>
            <person name="Argentini C."/>
            <person name="Ruiz L."/>
            <person name="Margolles A."/>
            <person name="van Sinderen D."/>
            <person name="Turroni F."/>
            <person name="Ventura M."/>
        </authorList>
    </citation>
    <scope>NUCLEOTIDE SEQUENCE [LARGE SCALE GENOMIC DNA]</scope>
    <source>
        <strain evidence="2 3">MA2</strain>
    </source>
</reference>
<gene>
    <name evidence="2" type="ORF">JS528_11145</name>
</gene>
<comment type="caution">
    <text evidence="2">The sequence shown here is derived from an EMBL/GenBank/DDBJ whole genome shotgun (WGS) entry which is preliminary data.</text>
</comment>
<dbReference type="Gene3D" id="1.10.260.40">
    <property type="entry name" value="lambda repressor-like DNA-binding domains"/>
    <property type="match status" value="1"/>
</dbReference>
<dbReference type="RefSeq" id="WP_214359109.1">
    <property type="nucleotide sequence ID" value="NZ_JAFEJS010000019.1"/>
</dbReference>
<dbReference type="PROSITE" id="PS50943">
    <property type="entry name" value="HTH_CROC1"/>
    <property type="match status" value="1"/>
</dbReference>
<evidence type="ECO:0000313" key="3">
    <source>
        <dbReference type="Proteomes" id="UP000773064"/>
    </source>
</evidence>
<evidence type="ECO:0000313" key="2">
    <source>
        <dbReference type="EMBL" id="MBT1173875.1"/>
    </source>
</evidence>
<proteinExistence type="predicted"/>
<sequence>MTNQNRLDSEGIAKRISKLMRSRKVLQREVAEAIGMSEQVFSNKMTGLRNFTLKDTAALADVFEVSIDYLTGRIPNYWPDPWNPEEAKK</sequence>
<dbReference type="InterPro" id="IPR001387">
    <property type="entry name" value="Cro/C1-type_HTH"/>
</dbReference>
<dbReference type="SMART" id="SM00530">
    <property type="entry name" value="HTH_XRE"/>
    <property type="match status" value="1"/>
</dbReference>
<protein>
    <submittedName>
        <fullName evidence="2">Helix-turn-helix transcriptional regulator</fullName>
    </submittedName>
</protein>
<accession>A0ABS5USG1</accession>
<dbReference type="InterPro" id="IPR010982">
    <property type="entry name" value="Lambda_DNA-bd_dom_sf"/>
</dbReference>